<protein>
    <submittedName>
        <fullName evidence="1">DUF2889 domain-containing protein</fullName>
    </submittedName>
</protein>
<dbReference type="Proteomes" id="UP000595197">
    <property type="component" value="Chromosome"/>
</dbReference>
<reference evidence="1" key="1">
    <citation type="submission" date="2021-02" db="EMBL/GenBank/DDBJ databases">
        <title>Skermanella TT6 skin isolate.</title>
        <authorList>
            <person name="Lee K."/>
            <person name="Ganzorig M."/>
        </authorList>
    </citation>
    <scope>NUCLEOTIDE SEQUENCE</scope>
    <source>
        <strain evidence="1">TT6</strain>
    </source>
</reference>
<name>A0ABX7B8U0_9PROT</name>
<evidence type="ECO:0000313" key="2">
    <source>
        <dbReference type="Proteomes" id="UP000595197"/>
    </source>
</evidence>
<keyword evidence="2" id="KW-1185">Reference proteome</keyword>
<dbReference type="RefSeq" id="WP_201074427.1">
    <property type="nucleotide sequence ID" value="NZ_CP067420.1"/>
</dbReference>
<organism evidence="1 2">
    <name type="scientific">Skermanella cutis</name>
    <dbReference type="NCBI Taxonomy" id="2775420"/>
    <lineage>
        <taxon>Bacteria</taxon>
        <taxon>Pseudomonadati</taxon>
        <taxon>Pseudomonadota</taxon>
        <taxon>Alphaproteobacteria</taxon>
        <taxon>Rhodospirillales</taxon>
        <taxon>Azospirillaceae</taxon>
        <taxon>Skermanella</taxon>
    </lineage>
</organism>
<evidence type="ECO:0000313" key="1">
    <source>
        <dbReference type="EMBL" id="QQP88892.1"/>
    </source>
</evidence>
<accession>A0ABX7B8U0</accession>
<dbReference type="Pfam" id="PF11136">
    <property type="entry name" value="DUF2889"/>
    <property type="match status" value="1"/>
</dbReference>
<sequence>MPLSAPAPREHIHTRRVTCRGFRRADGLWDIEGHITDVKTYPFENDFRGPIEPGDPIHDMWIRLTVDDRFEVKAVEAVTDKSPYGVCPAITPNFQRLVGLRIRSGWTQKVKELLGGVEGCTHLVELLGPVATTAFQTIFPVLARERARGGSVDGDSPSAPAARKRPPLLLDTCHAFRSDGEVTRKQWPEYYTGND</sequence>
<dbReference type="InterPro" id="IPR021312">
    <property type="entry name" value="DUF2889"/>
</dbReference>
<dbReference type="EMBL" id="CP067420">
    <property type="protein sequence ID" value="QQP88892.1"/>
    <property type="molecule type" value="Genomic_DNA"/>
</dbReference>
<gene>
    <name evidence="1" type="ORF">IGS68_23225</name>
</gene>
<proteinExistence type="predicted"/>